<dbReference type="Proteomes" id="UP001162889">
    <property type="component" value="Unassembled WGS sequence"/>
</dbReference>
<evidence type="ECO:0000313" key="3">
    <source>
        <dbReference type="EMBL" id="MCP2012653.1"/>
    </source>
</evidence>
<reference evidence="3" key="2">
    <citation type="submission" date="2022-03" db="EMBL/GenBank/DDBJ databases">
        <title>Genome Encyclopedia of Bacteria and Archaea VI: Functional Genomics of Type Strains.</title>
        <authorList>
            <person name="Whitman W."/>
        </authorList>
    </citation>
    <scope>NUCLEOTIDE SEQUENCE</scope>
    <source>
        <strain evidence="3">HSC-15S17</strain>
    </source>
</reference>
<dbReference type="EMBL" id="JALJZU010000025">
    <property type="protein sequence ID" value="MCP2012653.1"/>
    <property type="molecule type" value="Genomic_DNA"/>
</dbReference>
<keyword evidence="5" id="KW-1185">Reference proteome</keyword>
<keyword evidence="1" id="KW-0472">Membrane</keyword>
<dbReference type="Proteomes" id="UP001155901">
    <property type="component" value="Unassembled WGS sequence"/>
</dbReference>
<feature type="transmembrane region" description="Helical" evidence="1">
    <location>
        <begin position="114"/>
        <end position="137"/>
    </location>
</feature>
<comment type="caution">
    <text evidence="2">The sequence shown here is derived from an EMBL/GenBank/DDBJ whole genome shotgun (WGS) entry which is preliminary data.</text>
</comment>
<dbReference type="RefSeq" id="WP_217946368.1">
    <property type="nucleotide sequence ID" value="NZ_JAHTGR010000034.1"/>
</dbReference>
<reference evidence="2" key="1">
    <citation type="submission" date="2021-07" db="EMBL/GenBank/DDBJ databases">
        <title>Characterization of violacein-producing bacteria and related species.</title>
        <authorList>
            <person name="Wilson H.S."/>
            <person name="De Leon M.E."/>
        </authorList>
    </citation>
    <scope>NUCLEOTIDE SEQUENCE</scope>
    <source>
        <strain evidence="2">HSC-15S17</strain>
    </source>
</reference>
<keyword evidence="1" id="KW-1133">Transmembrane helix</keyword>
<dbReference type="Pfam" id="PF02405">
    <property type="entry name" value="MlaE"/>
    <property type="match status" value="1"/>
</dbReference>
<feature type="transmembrane region" description="Helical" evidence="1">
    <location>
        <begin position="352"/>
        <end position="373"/>
    </location>
</feature>
<evidence type="ECO:0000256" key="1">
    <source>
        <dbReference type="SAM" id="Phobius"/>
    </source>
</evidence>
<evidence type="ECO:0000313" key="4">
    <source>
        <dbReference type="Proteomes" id="UP001155901"/>
    </source>
</evidence>
<keyword evidence="1" id="KW-0812">Transmembrane</keyword>
<accession>A0AA41L1W4</accession>
<dbReference type="EMBL" id="JAHTGR010000034">
    <property type="protein sequence ID" value="MBV6325481.1"/>
    <property type="molecule type" value="Genomic_DNA"/>
</dbReference>
<dbReference type="PANTHER" id="PTHR30188">
    <property type="entry name" value="ABC TRANSPORTER PERMEASE PROTEIN-RELATED"/>
    <property type="match status" value="1"/>
</dbReference>
<evidence type="ECO:0000313" key="5">
    <source>
        <dbReference type="Proteomes" id="UP001162889"/>
    </source>
</evidence>
<dbReference type="AlphaFoldDB" id="A0AA41L1W4"/>
<sequence length="375" mass="40386">MPIAKEPTLTLNPGAAKGPSVAAGGTWQVHALAQGRTMATITALIKTLKADNLKWDLTAIDSMDHIGAQLLWNAWGKTRPANLQLAPGQEEFFSRLETTGKLELPRPRAQRLTWVMKLGFAMLLFFEHLIALTALIGQVMQEFWRFLRAPMRGPWKEISANIFHAGFQALGITALVGFLIGVVFSYLSAQQLRNFGGDIFLVNLLGMSIIRELGPLLAAILVAGRSGSSITAQLGVMRVTEELDAMLVMGISHGFRLIMPKVLALAVAMPLLVIWTDTIALLGGMVSAKVELNLSPQYFILKLPDAVPLANYMIGLGKGVVFGILIALVSCHFGLRIKPNTESLGRGTTTSVVTAITAVILADAVFAIVFSGVGF</sequence>
<feature type="transmembrane region" description="Helical" evidence="1">
    <location>
        <begin position="158"/>
        <end position="187"/>
    </location>
</feature>
<evidence type="ECO:0000313" key="2">
    <source>
        <dbReference type="EMBL" id="MBV6325481.1"/>
    </source>
</evidence>
<dbReference type="PANTHER" id="PTHR30188:SF3">
    <property type="entry name" value="ABC TRANSPORTER PERMEASE"/>
    <property type="match status" value="1"/>
</dbReference>
<name>A0AA41L1W4_9BURK</name>
<dbReference type="InterPro" id="IPR030802">
    <property type="entry name" value="Permease_MalE"/>
</dbReference>
<feature type="transmembrane region" description="Helical" evidence="1">
    <location>
        <begin position="306"/>
        <end position="331"/>
    </location>
</feature>
<protein>
    <submittedName>
        <fullName evidence="2">ABC transporter permease</fullName>
    </submittedName>
    <submittedName>
        <fullName evidence="3">Phospholipid/cholesterol/gamma-HCH transport system permease protein</fullName>
    </submittedName>
</protein>
<feature type="transmembrane region" description="Helical" evidence="1">
    <location>
        <begin position="262"/>
        <end position="286"/>
    </location>
</feature>
<gene>
    <name evidence="2" type="ORF">KVP70_31705</name>
    <name evidence="3" type="ORF">L1274_006424</name>
</gene>
<dbReference type="GO" id="GO:0043190">
    <property type="term" value="C:ATP-binding cassette (ABC) transporter complex"/>
    <property type="evidence" value="ECO:0007669"/>
    <property type="project" value="InterPro"/>
</dbReference>
<organism evidence="2 4">
    <name type="scientific">Duganella violaceipulchra</name>
    <dbReference type="NCBI Taxonomy" id="2849652"/>
    <lineage>
        <taxon>Bacteria</taxon>
        <taxon>Pseudomonadati</taxon>
        <taxon>Pseudomonadota</taxon>
        <taxon>Betaproteobacteria</taxon>
        <taxon>Burkholderiales</taxon>
        <taxon>Oxalobacteraceae</taxon>
        <taxon>Telluria group</taxon>
        <taxon>Duganella</taxon>
    </lineage>
</organism>
<proteinExistence type="predicted"/>
<dbReference type="GO" id="GO:0005548">
    <property type="term" value="F:phospholipid transporter activity"/>
    <property type="evidence" value="ECO:0007669"/>
    <property type="project" value="TreeGrafter"/>
</dbReference>